<feature type="transmembrane region" description="Helical" evidence="5">
    <location>
        <begin position="12"/>
        <end position="31"/>
    </location>
</feature>
<gene>
    <name evidence="7" type="ORF">MUA00_14545</name>
</gene>
<comment type="subcellular location">
    <subcellularLocation>
        <location evidence="1">Membrane</location>
        <topology evidence="1">Multi-pass membrane protein</topology>
    </subcellularLocation>
</comment>
<evidence type="ECO:0000259" key="6">
    <source>
        <dbReference type="Pfam" id="PF04932"/>
    </source>
</evidence>
<evidence type="ECO:0000256" key="5">
    <source>
        <dbReference type="SAM" id="Phobius"/>
    </source>
</evidence>
<dbReference type="PANTHER" id="PTHR37422">
    <property type="entry name" value="TEICHURONIC ACID BIOSYNTHESIS PROTEIN TUAE"/>
    <property type="match status" value="1"/>
</dbReference>
<proteinExistence type="predicted"/>
<keyword evidence="2 5" id="KW-0812">Transmembrane</keyword>
<feature type="transmembrane region" description="Helical" evidence="5">
    <location>
        <begin position="166"/>
        <end position="182"/>
    </location>
</feature>
<dbReference type="InterPro" id="IPR007016">
    <property type="entry name" value="O-antigen_ligase-rel_domated"/>
</dbReference>
<keyword evidence="8" id="KW-1185">Reference proteome</keyword>
<feature type="transmembrane region" description="Helical" evidence="5">
    <location>
        <begin position="37"/>
        <end position="52"/>
    </location>
</feature>
<evidence type="ECO:0000256" key="4">
    <source>
        <dbReference type="ARBA" id="ARBA00023136"/>
    </source>
</evidence>
<dbReference type="GO" id="GO:0016874">
    <property type="term" value="F:ligase activity"/>
    <property type="evidence" value="ECO:0007669"/>
    <property type="project" value="UniProtKB-KW"/>
</dbReference>
<feature type="transmembrane region" description="Helical" evidence="5">
    <location>
        <begin position="129"/>
        <end position="146"/>
    </location>
</feature>
<protein>
    <submittedName>
        <fullName evidence="7">O-antigen ligase family protein</fullName>
    </submittedName>
</protein>
<feature type="domain" description="O-antigen ligase-related" evidence="6">
    <location>
        <begin position="203"/>
        <end position="350"/>
    </location>
</feature>
<evidence type="ECO:0000256" key="2">
    <source>
        <dbReference type="ARBA" id="ARBA00022692"/>
    </source>
</evidence>
<reference evidence="7" key="1">
    <citation type="submission" date="2022-03" db="EMBL/GenBank/DDBJ databases">
        <title>Proposal of a novel genus Dryocolo and two novel species.</title>
        <authorList>
            <person name="Maddock D.W."/>
            <person name="Brady C.L."/>
            <person name="Denman S."/>
            <person name="Arnold D."/>
        </authorList>
    </citation>
    <scope>NUCLEOTIDE SEQUENCE</scope>
    <source>
        <strain evidence="7">H6W4</strain>
    </source>
</reference>
<feature type="transmembrane region" description="Helical" evidence="5">
    <location>
        <begin position="369"/>
        <end position="386"/>
    </location>
</feature>
<sequence length="417" mass="48184">MKLKSLKFYEPFFFNVCFTLAVLSLAMALFYDAFSVKVFYCLSYIGIVYFIIDMIRKRVVVNRPLALLCISLFVIGLTRFLWGKYFHDSSWGDVIYNYTTGGKRFILGAFLVWFFWYRRHLLHENTIKLAAGILVLGTLALVYFGYHEWSIIHRRIQLGTDSSGTVSYLIVFIFITCLAFLKRVVNNSAISLVIFIAILGFNMALLFLTESRAALLFTPQIYFVYFLFHYRFISWKWKVATLLASIVIIIALVPASVWDRMHSIQTEVSSYDNNNSTSIGARFSIWKSGWHSTEFSLSGQNPDDRNTKARNWIKTEERGNPEAYKNVIYHLHDDLLETLSLQGLMGLLSVLLLYFATAWHALKNRRYELFYLLLTLVMFGLTDTVLIQRQTVMILCLCILLVGTLSSSKKEGHEKDV</sequence>
<feature type="transmembrane region" description="Helical" evidence="5">
    <location>
        <begin position="339"/>
        <end position="362"/>
    </location>
</feature>
<accession>A0A9X2W905</accession>
<dbReference type="GO" id="GO:0016020">
    <property type="term" value="C:membrane"/>
    <property type="evidence" value="ECO:0007669"/>
    <property type="project" value="UniProtKB-SubCell"/>
</dbReference>
<dbReference type="PANTHER" id="PTHR37422:SF17">
    <property type="entry name" value="O-ANTIGEN LIGASE"/>
    <property type="match status" value="1"/>
</dbReference>
<feature type="transmembrane region" description="Helical" evidence="5">
    <location>
        <begin position="189"/>
        <end position="208"/>
    </location>
</feature>
<dbReference type="Proteomes" id="UP001150641">
    <property type="component" value="Unassembled WGS sequence"/>
</dbReference>
<feature type="transmembrane region" description="Helical" evidence="5">
    <location>
        <begin position="214"/>
        <end position="232"/>
    </location>
</feature>
<organism evidence="7 8">
    <name type="scientific">Dryocola boscaweniae</name>
    <dbReference type="NCBI Taxonomy" id="2925397"/>
    <lineage>
        <taxon>Bacteria</taxon>
        <taxon>Pseudomonadati</taxon>
        <taxon>Pseudomonadota</taxon>
        <taxon>Gammaproteobacteria</taxon>
        <taxon>Enterobacterales</taxon>
        <taxon>Enterobacteriaceae</taxon>
        <taxon>Dryocola</taxon>
    </lineage>
</organism>
<name>A0A9X2W905_9ENTR</name>
<feature type="transmembrane region" description="Helical" evidence="5">
    <location>
        <begin position="392"/>
        <end position="408"/>
    </location>
</feature>
<dbReference type="InterPro" id="IPR051533">
    <property type="entry name" value="WaaL-like"/>
</dbReference>
<dbReference type="AlphaFoldDB" id="A0A9X2W905"/>
<feature type="transmembrane region" description="Helical" evidence="5">
    <location>
        <begin position="94"/>
        <end position="117"/>
    </location>
</feature>
<dbReference type="RefSeq" id="WP_271123749.1">
    <property type="nucleotide sequence ID" value="NZ_JALHAN010000067.1"/>
</dbReference>
<comment type="caution">
    <text evidence="7">The sequence shown here is derived from an EMBL/GenBank/DDBJ whole genome shotgun (WGS) entry which is preliminary data.</text>
</comment>
<feature type="transmembrane region" description="Helical" evidence="5">
    <location>
        <begin position="239"/>
        <end position="258"/>
    </location>
</feature>
<keyword evidence="4 5" id="KW-0472">Membrane</keyword>
<keyword evidence="3 5" id="KW-1133">Transmembrane helix</keyword>
<evidence type="ECO:0000256" key="1">
    <source>
        <dbReference type="ARBA" id="ARBA00004141"/>
    </source>
</evidence>
<evidence type="ECO:0000313" key="8">
    <source>
        <dbReference type="Proteomes" id="UP001150641"/>
    </source>
</evidence>
<feature type="transmembrane region" description="Helical" evidence="5">
    <location>
        <begin position="64"/>
        <end position="82"/>
    </location>
</feature>
<dbReference type="EMBL" id="JALHAP010000080">
    <property type="protein sequence ID" value="MCT4703000.1"/>
    <property type="molecule type" value="Genomic_DNA"/>
</dbReference>
<keyword evidence="7" id="KW-0436">Ligase</keyword>
<dbReference type="Pfam" id="PF04932">
    <property type="entry name" value="Wzy_C"/>
    <property type="match status" value="1"/>
</dbReference>
<evidence type="ECO:0000256" key="3">
    <source>
        <dbReference type="ARBA" id="ARBA00022989"/>
    </source>
</evidence>
<evidence type="ECO:0000313" key="7">
    <source>
        <dbReference type="EMBL" id="MCT4703000.1"/>
    </source>
</evidence>